<feature type="chain" id="PRO_5043999853" evidence="8">
    <location>
        <begin position="22"/>
        <end position="424"/>
    </location>
</feature>
<feature type="transmembrane region" description="Helical" evidence="7">
    <location>
        <begin position="308"/>
        <end position="328"/>
    </location>
</feature>
<proteinExistence type="inferred from homology"/>
<dbReference type="PANTHER" id="PTHR13146">
    <property type="match status" value="1"/>
</dbReference>
<evidence type="ECO:0000256" key="4">
    <source>
        <dbReference type="ARBA" id="ARBA00022692"/>
    </source>
</evidence>
<dbReference type="Proteomes" id="UP000762676">
    <property type="component" value="Unassembled WGS sequence"/>
</dbReference>
<evidence type="ECO:0000256" key="8">
    <source>
        <dbReference type="SAM" id="SignalP"/>
    </source>
</evidence>
<organism evidence="9 10">
    <name type="scientific">Elysia marginata</name>
    <dbReference type="NCBI Taxonomy" id="1093978"/>
    <lineage>
        <taxon>Eukaryota</taxon>
        <taxon>Metazoa</taxon>
        <taxon>Spiralia</taxon>
        <taxon>Lophotrochozoa</taxon>
        <taxon>Mollusca</taxon>
        <taxon>Gastropoda</taxon>
        <taxon>Heterobranchia</taxon>
        <taxon>Euthyneura</taxon>
        <taxon>Panpulmonata</taxon>
        <taxon>Sacoglossa</taxon>
        <taxon>Placobranchoidea</taxon>
        <taxon>Plakobranchidae</taxon>
        <taxon>Elysia</taxon>
    </lineage>
</organism>
<feature type="transmembrane region" description="Helical" evidence="7">
    <location>
        <begin position="340"/>
        <end position="358"/>
    </location>
</feature>
<keyword evidence="6 7" id="KW-0472">Membrane</keyword>
<evidence type="ECO:0000256" key="2">
    <source>
        <dbReference type="ARBA" id="ARBA00007863"/>
    </source>
</evidence>
<dbReference type="AlphaFoldDB" id="A0AAV4I7G4"/>
<comment type="caution">
    <text evidence="9">The sequence shown here is derived from an EMBL/GenBank/DDBJ whole genome shotgun (WGS) entry which is preliminary data.</text>
</comment>
<feature type="transmembrane region" description="Helical" evidence="7">
    <location>
        <begin position="108"/>
        <end position="131"/>
    </location>
</feature>
<feature type="transmembrane region" description="Helical" evidence="7">
    <location>
        <begin position="137"/>
        <end position="155"/>
    </location>
</feature>
<keyword evidence="8" id="KW-0732">Signal</keyword>
<comment type="subcellular location">
    <subcellularLocation>
        <location evidence="1">Membrane</location>
        <topology evidence="1">Multi-pass membrane protein</topology>
    </subcellularLocation>
</comment>
<sequence length="424" mass="47553">MALTMTCKQVLLMLGMLITGSINTLTKKAQLQCSAKGFNYNDSTTETHTFSHPWFQTWLMFIGESTCLIGLFIARYRERKERQRVIAWSMKVGHEPPQAPTYPRIWQWILLVPTLCDLIGTSLAGIGLIYVDASVWQMLRGAIIIFAGILSRVFLKRRLKYIHWLGMFVVMIGLVLVGCSSVFKNKGGEGSKAIIGIVLILASQLVSAAQMVLEETFLKNRNLPPLQVVGMEGTFGFILMTVIILPAMYFIPGSDVNGNYEDSLDALYQMGQSPKLLIMCILYLASIAFYNFFGLAVTRSLTAVHRTLIDACRTIIVWGCSLFIFYVADKNFGEPFDKQYGLLQLDGFAFLLIGTALYNQLMDVPCMPWCSHDGREMDEFPSAIRPGSSSINPGEFEDSYTSIPEEVEPLLKEGIRRGQRVDYS</sequence>
<feature type="transmembrane region" description="Helical" evidence="7">
    <location>
        <begin position="55"/>
        <end position="74"/>
    </location>
</feature>
<dbReference type="GO" id="GO:0022857">
    <property type="term" value="F:transmembrane transporter activity"/>
    <property type="evidence" value="ECO:0007669"/>
    <property type="project" value="InterPro"/>
</dbReference>
<keyword evidence="4 7" id="KW-0812">Transmembrane</keyword>
<dbReference type="GO" id="GO:0016020">
    <property type="term" value="C:membrane"/>
    <property type="evidence" value="ECO:0007669"/>
    <property type="project" value="UniProtKB-SubCell"/>
</dbReference>
<name>A0AAV4I7G4_9GAST</name>
<evidence type="ECO:0000256" key="1">
    <source>
        <dbReference type="ARBA" id="ARBA00004141"/>
    </source>
</evidence>
<keyword evidence="5 7" id="KW-1133">Transmembrane helix</keyword>
<feature type="transmembrane region" description="Helical" evidence="7">
    <location>
        <begin position="195"/>
        <end position="213"/>
    </location>
</feature>
<dbReference type="InterPro" id="IPR037185">
    <property type="entry name" value="EmrE-like"/>
</dbReference>
<evidence type="ECO:0000256" key="6">
    <source>
        <dbReference type="ARBA" id="ARBA00023136"/>
    </source>
</evidence>
<dbReference type="EMBL" id="BMAT01006103">
    <property type="protein sequence ID" value="GFS06319.1"/>
    <property type="molecule type" value="Genomic_DNA"/>
</dbReference>
<feature type="transmembrane region" description="Helical" evidence="7">
    <location>
        <begin position="276"/>
        <end position="296"/>
    </location>
</feature>
<evidence type="ECO:0000256" key="7">
    <source>
        <dbReference type="SAM" id="Phobius"/>
    </source>
</evidence>
<keyword evidence="3" id="KW-0813">Transport</keyword>
<dbReference type="InterPro" id="IPR009262">
    <property type="entry name" value="SLC35_F1/F2/F6"/>
</dbReference>
<dbReference type="PANTHER" id="PTHR13146:SF8">
    <property type="entry name" value="SOLUTE CARRIER FAMILY 35 MEMBER F6"/>
    <property type="match status" value="1"/>
</dbReference>
<feature type="transmembrane region" description="Helical" evidence="7">
    <location>
        <begin position="234"/>
        <end position="251"/>
    </location>
</feature>
<comment type="similarity">
    <text evidence="2">Belongs to the SLC35F solute transporter family.</text>
</comment>
<protein>
    <submittedName>
        <fullName evidence="9">Solute carrier family 35 member F6-like</fullName>
    </submittedName>
</protein>
<feature type="signal peptide" evidence="8">
    <location>
        <begin position="1"/>
        <end position="21"/>
    </location>
</feature>
<evidence type="ECO:0000256" key="3">
    <source>
        <dbReference type="ARBA" id="ARBA00022448"/>
    </source>
</evidence>
<dbReference type="SUPFAM" id="SSF103481">
    <property type="entry name" value="Multidrug resistance efflux transporter EmrE"/>
    <property type="match status" value="1"/>
</dbReference>
<keyword evidence="10" id="KW-1185">Reference proteome</keyword>
<accession>A0AAV4I7G4</accession>
<evidence type="ECO:0000313" key="9">
    <source>
        <dbReference type="EMBL" id="GFS06319.1"/>
    </source>
</evidence>
<feature type="transmembrane region" description="Helical" evidence="7">
    <location>
        <begin position="162"/>
        <end position="183"/>
    </location>
</feature>
<evidence type="ECO:0000256" key="5">
    <source>
        <dbReference type="ARBA" id="ARBA00022989"/>
    </source>
</evidence>
<dbReference type="Pfam" id="PF06027">
    <property type="entry name" value="SLC35F"/>
    <property type="match status" value="1"/>
</dbReference>
<reference evidence="9 10" key="1">
    <citation type="journal article" date="2021" name="Elife">
        <title>Chloroplast acquisition without the gene transfer in kleptoplastic sea slugs, Plakobranchus ocellatus.</title>
        <authorList>
            <person name="Maeda T."/>
            <person name="Takahashi S."/>
            <person name="Yoshida T."/>
            <person name="Shimamura S."/>
            <person name="Takaki Y."/>
            <person name="Nagai Y."/>
            <person name="Toyoda A."/>
            <person name="Suzuki Y."/>
            <person name="Arimoto A."/>
            <person name="Ishii H."/>
            <person name="Satoh N."/>
            <person name="Nishiyama T."/>
            <person name="Hasebe M."/>
            <person name="Maruyama T."/>
            <person name="Minagawa J."/>
            <person name="Obokata J."/>
            <person name="Shigenobu S."/>
        </authorList>
    </citation>
    <scope>NUCLEOTIDE SEQUENCE [LARGE SCALE GENOMIC DNA]</scope>
</reference>
<gene>
    <name evidence="9" type="ORF">ElyMa_002962400</name>
</gene>
<evidence type="ECO:0000313" key="10">
    <source>
        <dbReference type="Proteomes" id="UP000762676"/>
    </source>
</evidence>